<evidence type="ECO:0000259" key="5">
    <source>
        <dbReference type="SMART" id="SM00382"/>
    </source>
</evidence>
<dbReference type="AlphaFoldDB" id="A0A1H2VPW4"/>
<dbReference type="Proteomes" id="UP000182771">
    <property type="component" value="Unassembled WGS sequence"/>
</dbReference>
<evidence type="ECO:0000256" key="2">
    <source>
        <dbReference type="ARBA" id="ARBA00022741"/>
    </source>
</evidence>
<accession>A0A1H2VPW4</accession>
<reference evidence="6 7" key="1">
    <citation type="submission" date="2016-10" db="EMBL/GenBank/DDBJ databases">
        <authorList>
            <person name="Varghese N."/>
            <person name="Submissions S."/>
        </authorList>
    </citation>
    <scope>NUCLEOTIDE SEQUENCE [LARGE SCALE GENOMIC DNA]</scope>
    <source>
        <strain evidence="6 7">DSM 11449</strain>
    </source>
</reference>
<dbReference type="InterPro" id="IPR050221">
    <property type="entry name" value="26S_Proteasome_ATPase"/>
</dbReference>
<dbReference type="CDD" id="cd19481">
    <property type="entry name" value="RecA-like_protease"/>
    <property type="match status" value="1"/>
</dbReference>
<dbReference type="SUPFAM" id="SSF52540">
    <property type="entry name" value="P-loop containing nucleoside triphosphate hydrolases"/>
    <property type="match status" value="1"/>
</dbReference>
<protein>
    <submittedName>
        <fullName evidence="6">ATPase family associated with various cellular activities (AAA)</fullName>
    </submittedName>
</protein>
<dbReference type="PANTHER" id="PTHR23073">
    <property type="entry name" value="26S PROTEASOME REGULATORY SUBUNIT"/>
    <property type="match status" value="1"/>
</dbReference>
<dbReference type="InterPro" id="IPR003959">
    <property type="entry name" value="ATPase_AAA_core"/>
</dbReference>
<dbReference type="OrthoDB" id="7438987at2"/>
<evidence type="ECO:0000256" key="4">
    <source>
        <dbReference type="SAM" id="MobiDB-lite"/>
    </source>
</evidence>
<dbReference type="RefSeq" id="WP_016420608.1">
    <property type="nucleotide sequence ID" value="NZ_FNND01000003.1"/>
</dbReference>
<gene>
    <name evidence="6" type="ORF">SAMN05444420_103253</name>
</gene>
<comment type="similarity">
    <text evidence="1">Belongs to the AAA ATPase family.</text>
</comment>
<name>A0A1H2VPW4_9FLAO</name>
<evidence type="ECO:0000313" key="6">
    <source>
        <dbReference type="EMBL" id="SDW70452.1"/>
    </source>
</evidence>
<feature type="domain" description="AAA+ ATPase" evidence="5">
    <location>
        <begin position="164"/>
        <end position="297"/>
    </location>
</feature>
<dbReference type="GO" id="GO:0005524">
    <property type="term" value="F:ATP binding"/>
    <property type="evidence" value="ECO:0007669"/>
    <property type="project" value="UniProtKB-KW"/>
</dbReference>
<dbReference type="GeneID" id="85016820"/>
<dbReference type="InterPro" id="IPR027417">
    <property type="entry name" value="P-loop_NTPase"/>
</dbReference>
<organism evidence="6 7">
    <name type="scientific">Capnocytophaga granulosa</name>
    <dbReference type="NCBI Taxonomy" id="45242"/>
    <lineage>
        <taxon>Bacteria</taxon>
        <taxon>Pseudomonadati</taxon>
        <taxon>Bacteroidota</taxon>
        <taxon>Flavobacteriia</taxon>
        <taxon>Flavobacteriales</taxon>
        <taxon>Flavobacteriaceae</taxon>
        <taxon>Capnocytophaga</taxon>
    </lineage>
</organism>
<keyword evidence="7" id="KW-1185">Reference proteome</keyword>
<evidence type="ECO:0000313" key="7">
    <source>
        <dbReference type="Proteomes" id="UP000182771"/>
    </source>
</evidence>
<keyword evidence="3" id="KW-0067">ATP-binding</keyword>
<evidence type="ECO:0000256" key="1">
    <source>
        <dbReference type="ARBA" id="ARBA00006914"/>
    </source>
</evidence>
<dbReference type="SMART" id="SM00382">
    <property type="entry name" value="AAA"/>
    <property type="match status" value="1"/>
</dbReference>
<dbReference type="InterPro" id="IPR003593">
    <property type="entry name" value="AAA+_ATPase"/>
</dbReference>
<dbReference type="Pfam" id="PF00004">
    <property type="entry name" value="AAA"/>
    <property type="match status" value="1"/>
</dbReference>
<proteinExistence type="inferred from homology"/>
<dbReference type="Gene3D" id="1.10.8.60">
    <property type="match status" value="1"/>
</dbReference>
<keyword evidence="2" id="KW-0547">Nucleotide-binding</keyword>
<evidence type="ECO:0000256" key="3">
    <source>
        <dbReference type="ARBA" id="ARBA00022840"/>
    </source>
</evidence>
<feature type="region of interest" description="Disordered" evidence="4">
    <location>
        <begin position="400"/>
        <end position="431"/>
    </location>
</feature>
<dbReference type="GO" id="GO:0016887">
    <property type="term" value="F:ATP hydrolysis activity"/>
    <property type="evidence" value="ECO:0007669"/>
    <property type="project" value="InterPro"/>
</dbReference>
<comment type="caution">
    <text evidence="6">The sequence shown here is derived from an EMBL/GenBank/DDBJ whole genome shotgun (WGS) entry which is preliminary data.</text>
</comment>
<dbReference type="EMBL" id="FNND01000003">
    <property type="protein sequence ID" value="SDW70452.1"/>
    <property type="molecule type" value="Genomic_DNA"/>
</dbReference>
<sequence length="431" mass="49540">MNEYSPKVLEVIQKIKTTATEVQEGLYFLEDFNKRTGKFYEIKISNRVGILIEEDLYKENRKLEEALYFRKNLILRDYKDFIKDLPNVYIFKNKEKMEGQKSNTASNNGKQEEMVFIPQVPKFALERVILPPSVKEDILLSLALIENQKRIYEDWGFEEVDAKPKLILNFYGPPGTGKTMVSHAVAKMLNKNILAVNYAEIESKYVGDAPKNLFKAFNTAKESDAVLFFDEADSFLGKRIQNVSSSSDQAINSLRSQMLILLEDFEGVVIFATNLADNYDKAFESRILKHIHFDLPTLENREAIIAITIPSKVPFSEEVNREELCKKLAEISEGFSGREIKNAVLESLTSAVQQSTETIGEAVFLEGFQKHKERLEKFEQERKQKGSISKEVKERIESKIKEKLAQEKSENTPEKTENTEEKQEESKEENS</sequence>
<dbReference type="Gene3D" id="3.40.50.300">
    <property type="entry name" value="P-loop containing nucleotide triphosphate hydrolases"/>
    <property type="match status" value="1"/>
</dbReference>